<organism evidence="1 2">
    <name type="scientific">Smallanthus sonchifolius</name>
    <dbReference type="NCBI Taxonomy" id="185202"/>
    <lineage>
        <taxon>Eukaryota</taxon>
        <taxon>Viridiplantae</taxon>
        <taxon>Streptophyta</taxon>
        <taxon>Embryophyta</taxon>
        <taxon>Tracheophyta</taxon>
        <taxon>Spermatophyta</taxon>
        <taxon>Magnoliopsida</taxon>
        <taxon>eudicotyledons</taxon>
        <taxon>Gunneridae</taxon>
        <taxon>Pentapetalae</taxon>
        <taxon>asterids</taxon>
        <taxon>campanulids</taxon>
        <taxon>Asterales</taxon>
        <taxon>Asteraceae</taxon>
        <taxon>Asteroideae</taxon>
        <taxon>Heliantheae alliance</taxon>
        <taxon>Millerieae</taxon>
        <taxon>Smallanthus</taxon>
    </lineage>
</organism>
<proteinExistence type="predicted"/>
<reference evidence="2" key="1">
    <citation type="journal article" date="2022" name="Mol. Ecol. Resour.">
        <title>The genomes of chicory, endive, great burdock and yacon provide insights into Asteraceae palaeo-polyploidization history and plant inulin production.</title>
        <authorList>
            <person name="Fan W."/>
            <person name="Wang S."/>
            <person name="Wang H."/>
            <person name="Wang A."/>
            <person name="Jiang F."/>
            <person name="Liu H."/>
            <person name="Zhao H."/>
            <person name="Xu D."/>
            <person name="Zhang Y."/>
        </authorList>
    </citation>
    <scope>NUCLEOTIDE SEQUENCE [LARGE SCALE GENOMIC DNA]</scope>
    <source>
        <strain evidence="2">cv. Yunnan</strain>
    </source>
</reference>
<reference evidence="1 2" key="2">
    <citation type="journal article" date="2022" name="Mol. Ecol. Resour.">
        <title>The genomes of chicory, endive, great burdock and yacon provide insights into Asteraceae paleo-polyploidization history and plant inulin production.</title>
        <authorList>
            <person name="Fan W."/>
            <person name="Wang S."/>
            <person name="Wang H."/>
            <person name="Wang A."/>
            <person name="Jiang F."/>
            <person name="Liu H."/>
            <person name="Zhao H."/>
            <person name="Xu D."/>
            <person name="Zhang Y."/>
        </authorList>
    </citation>
    <scope>NUCLEOTIDE SEQUENCE [LARGE SCALE GENOMIC DNA]</scope>
    <source>
        <strain evidence="2">cv. Yunnan</strain>
        <tissue evidence="1">Leaves</tissue>
    </source>
</reference>
<protein>
    <submittedName>
        <fullName evidence="1">Uncharacterized protein</fullName>
    </submittedName>
</protein>
<keyword evidence="2" id="KW-1185">Reference proteome</keyword>
<sequence length="95" mass="10860">MAYTNLLLYFLWATLVLQGVSGNIFTSRRGLELQATSIELMNTNLERRSKIGSVIPTCTFNECRGCRHNCRAEQVPVEGNDPMNSAYRYRCVCHR</sequence>
<evidence type="ECO:0000313" key="2">
    <source>
        <dbReference type="Proteomes" id="UP001056120"/>
    </source>
</evidence>
<gene>
    <name evidence="1" type="ORF">L1987_20482</name>
</gene>
<comment type="caution">
    <text evidence="1">The sequence shown here is derived from an EMBL/GenBank/DDBJ whole genome shotgun (WGS) entry which is preliminary data.</text>
</comment>
<dbReference type="Proteomes" id="UP001056120">
    <property type="component" value="Linkage Group LG07"/>
</dbReference>
<accession>A0ACB9ISF6</accession>
<dbReference type="EMBL" id="CM042024">
    <property type="protein sequence ID" value="KAI3810859.1"/>
    <property type="molecule type" value="Genomic_DNA"/>
</dbReference>
<evidence type="ECO:0000313" key="1">
    <source>
        <dbReference type="EMBL" id="KAI3810859.1"/>
    </source>
</evidence>
<name>A0ACB9ISF6_9ASTR</name>